<comment type="caution">
    <text evidence="1">The sequence shown here is derived from an EMBL/GenBank/DDBJ whole genome shotgun (WGS) entry which is preliminary data.</text>
</comment>
<sequence>MSRRKPLDGIGIFSLNSKPALRPKSNLWHGETPALLSMGTTNDTYAKMIERAWPMIGLWISTRLMPKARRFLVVPSR</sequence>
<evidence type="ECO:0000313" key="2">
    <source>
        <dbReference type="Proteomes" id="UP000029040"/>
    </source>
</evidence>
<protein>
    <submittedName>
        <fullName evidence="1">Uncharacterized protein</fullName>
    </submittedName>
</protein>
<dbReference type="AlphaFoldDB" id="A0A087CXX9"/>
<proteinExistence type="predicted"/>
<gene>
    <name evidence="1" type="ORF">BSAE_1764</name>
</gene>
<organism evidence="1 2">
    <name type="scientific">Bifidobacterium pullorum subsp. saeculare DSM 6531 = LMG 14934</name>
    <dbReference type="NCBI Taxonomy" id="1437611"/>
    <lineage>
        <taxon>Bacteria</taxon>
        <taxon>Bacillati</taxon>
        <taxon>Actinomycetota</taxon>
        <taxon>Actinomycetes</taxon>
        <taxon>Bifidobacteriales</taxon>
        <taxon>Bifidobacteriaceae</taxon>
        <taxon>Bifidobacterium</taxon>
    </lineage>
</organism>
<reference evidence="1 2" key="1">
    <citation type="submission" date="2014-03" db="EMBL/GenBank/DDBJ databases">
        <title>Genomics of Bifidobacteria.</title>
        <authorList>
            <person name="Ventura M."/>
            <person name="Milani C."/>
            <person name="Lugli G.A."/>
        </authorList>
    </citation>
    <scope>NUCLEOTIDE SEQUENCE [LARGE SCALE GENOMIC DNA]</scope>
    <source>
        <strain evidence="1 2">LMG 14934</strain>
    </source>
</reference>
<dbReference type="EMBL" id="JGZM01000003">
    <property type="protein sequence ID" value="KFI88129.1"/>
    <property type="molecule type" value="Genomic_DNA"/>
</dbReference>
<evidence type="ECO:0000313" key="1">
    <source>
        <dbReference type="EMBL" id="KFI88129.1"/>
    </source>
</evidence>
<dbReference type="Proteomes" id="UP000029040">
    <property type="component" value="Unassembled WGS sequence"/>
</dbReference>
<name>A0A087CXX9_9BIFI</name>
<accession>A0A087CXX9</accession>